<dbReference type="InterPro" id="IPR004183">
    <property type="entry name" value="Xdiol_dOase_suB"/>
</dbReference>
<accession>A0A0F7KF62</accession>
<dbReference type="AlphaFoldDB" id="A0A0F7KF62"/>
<proteinExistence type="inferred from homology"/>
<dbReference type="PIRSF" id="PIRSF006157">
    <property type="entry name" value="Doxgns_DODA"/>
    <property type="match status" value="1"/>
</dbReference>
<keyword evidence="7" id="KW-0223">Dioxygenase</keyword>
<evidence type="ECO:0000259" key="6">
    <source>
        <dbReference type="Pfam" id="PF02900"/>
    </source>
</evidence>
<evidence type="ECO:0000256" key="2">
    <source>
        <dbReference type="ARBA" id="ARBA00007581"/>
    </source>
</evidence>
<sequence length="273" mass="30799">MSNQPSETLSPVLYIPHGGGPLPVMGDKEHERMVSFLKGIAKNLSEPSAILVISAHWEEDQATITSNSHPELIYDYYGFPERAYQIRYPAPGHPQLAKAILEMITANGISAKLDEQRGFDHGMFIPLMLMYPQAHIPCLQLSLLKNLDPGQHINLGKAITSLRKKNVLIVGSGMSFHNLKRFFSSGNDGNKENDEFDSWLIETCASRDFLPDEREQRLIEWEKAPSARYCHPREDHLLPLHVCYGAACIDTPTAKVVFNQEIMGKRVTSFLWQ</sequence>
<dbReference type="PATRIC" id="fig|44574.3.peg.1999"/>
<keyword evidence="4" id="KW-0862">Zinc</keyword>
<evidence type="ECO:0000313" key="9">
    <source>
        <dbReference type="Proteomes" id="UP000034156"/>
    </source>
</evidence>
<dbReference type="SUPFAM" id="SSF53213">
    <property type="entry name" value="LigB-like"/>
    <property type="match status" value="1"/>
</dbReference>
<dbReference type="Proteomes" id="UP000034156">
    <property type="component" value="Chromosome"/>
</dbReference>
<protein>
    <submittedName>
        <fullName evidence="8">Aromatic ring-opening dioxygenase catalytic subunit (LigB family)</fullName>
    </submittedName>
    <submittedName>
        <fullName evidence="7">Extradiol ring-cleavage dioxygenase</fullName>
    </submittedName>
</protein>
<dbReference type="PANTHER" id="PTHR30096">
    <property type="entry name" value="4,5-DOPA DIOXYGENASE EXTRADIOL-LIKE PROTEIN"/>
    <property type="match status" value="1"/>
</dbReference>
<dbReference type="KEGG" id="nco:AAW31_08175"/>
<comment type="cofactor">
    <cofactor evidence="1">
        <name>Zn(2+)</name>
        <dbReference type="ChEBI" id="CHEBI:29105"/>
    </cofactor>
</comment>
<evidence type="ECO:0000313" key="7">
    <source>
        <dbReference type="EMBL" id="AKH37788.1"/>
    </source>
</evidence>
<comment type="similarity">
    <text evidence="2">Belongs to the DODA-type extradiol aromatic ring-opening dioxygenase family.</text>
</comment>
<dbReference type="PANTHER" id="PTHR30096:SF0">
    <property type="entry name" value="4,5-DOPA DIOXYGENASE EXTRADIOL-LIKE PROTEIN"/>
    <property type="match status" value="1"/>
</dbReference>
<dbReference type="GO" id="GO:0008270">
    <property type="term" value="F:zinc ion binding"/>
    <property type="evidence" value="ECO:0007669"/>
    <property type="project" value="InterPro"/>
</dbReference>
<reference evidence="8 10" key="3">
    <citation type="submission" date="2019-07" db="EMBL/GenBank/DDBJ databases">
        <title>Active sludge and wastewater microbial communities from Klosterneuburg, Austria.</title>
        <authorList>
            <person name="Wagner M."/>
        </authorList>
    </citation>
    <scope>NUCLEOTIDE SEQUENCE [LARGE SCALE GENOMIC DNA]</scope>
    <source>
        <strain evidence="8 10">Nm2</strain>
    </source>
</reference>
<dbReference type="EMBL" id="VNHT01000054">
    <property type="protein sequence ID" value="TYP81066.1"/>
    <property type="molecule type" value="Genomic_DNA"/>
</dbReference>
<dbReference type="Gene3D" id="3.40.830.10">
    <property type="entry name" value="LigB-like"/>
    <property type="match status" value="1"/>
</dbReference>
<evidence type="ECO:0000313" key="8">
    <source>
        <dbReference type="EMBL" id="TYP81066.1"/>
    </source>
</evidence>
<feature type="domain" description="Extradiol ring-cleavage dioxygenase class III enzyme subunit B" evidence="6">
    <location>
        <begin position="14"/>
        <end position="250"/>
    </location>
</feature>
<evidence type="ECO:0000256" key="5">
    <source>
        <dbReference type="ARBA" id="ARBA00023002"/>
    </source>
</evidence>
<name>A0A0F7KF62_9PROT</name>
<dbReference type="Proteomes" id="UP000324176">
    <property type="component" value="Unassembled WGS sequence"/>
</dbReference>
<dbReference type="GO" id="GO:0016702">
    <property type="term" value="F:oxidoreductase activity, acting on single donors with incorporation of molecular oxygen, incorporation of two atoms of oxygen"/>
    <property type="evidence" value="ECO:0007669"/>
    <property type="project" value="UniProtKB-ARBA"/>
</dbReference>
<keyword evidence="3" id="KW-0479">Metal-binding</keyword>
<dbReference type="RefSeq" id="WP_046849860.1">
    <property type="nucleotide sequence ID" value="NZ_CBDIPD010000164.1"/>
</dbReference>
<dbReference type="InterPro" id="IPR014436">
    <property type="entry name" value="Extradiol_dOase_DODA"/>
</dbReference>
<evidence type="ECO:0000256" key="3">
    <source>
        <dbReference type="ARBA" id="ARBA00022723"/>
    </source>
</evidence>
<gene>
    <name evidence="7" type="ORF">AAW31_08175</name>
    <name evidence="8" type="ORF">BCL69_10543</name>
</gene>
<dbReference type="EMBL" id="CP011451">
    <property type="protein sequence ID" value="AKH37788.1"/>
    <property type="molecule type" value="Genomic_DNA"/>
</dbReference>
<evidence type="ECO:0000313" key="10">
    <source>
        <dbReference type="Proteomes" id="UP000324176"/>
    </source>
</evidence>
<keyword evidence="5" id="KW-0560">Oxidoreductase</keyword>
<dbReference type="CDD" id="cd07363">
    <property type="entry name" value="45_DOPA_Dioxygenase"/>
    <property type="match status" value="1"/>
</dbReference>
<reference evidence="9" key="1">
    <citation type="submission" date="2015-05" db="EMBL/GenBank/DDBJ databases">
        <title>Draft genome of Nitrosomonas communis strain Nm2.</title>
        <authorList>
            <person name="Kozlowski J.A."/>
            <person name="Kits K.D."/>
            <person name="Stein L.Y."/>
        </authorList>
    </citation>
    <scope>NUCLEOTIDE SEQUENCE [LARGE SCALE GENOMIC DNA]</scope>
    <source>
        <strain evidence="9">Nm2</strain>
    </source>
</reference>
<dbReference type="OrthoDB" id="9790889at2"/>
<evidence type="ECO:0000256" key="4">
    <source>
        <dbReference type="ARBA" id="ARBA00022833"/>
    </source>
</evidence>
<evidence type="ECO:0000256" key="1">
    <source>
        <dbReference type="ARBA" id="ARBA00001947"/>
    </source>
</evidence>
<organism evidence="7 9">
    <name type="scientific">Nitrosomonas communis</name>
    <dbReference type="NCBI Taxonomy" id="44574"/>
    <lineage>
        <taxon>Bacteria</taxon>
        <taxon>Pseudomonadati</taxon>
        <taxon>Pseudomonadota</taxon>
        <taxon>Betaproteobacteria</taxon>
        <taxon>Nitrosomonadales</taxon>
        <taxon>Nitrosomonadaceae</taxon>
        <taxon>Nitrosomonas</taxon>
    </lineage>
</organism>
<dbReference type="GO" id="GO:0008198">
    <property type="term" value="F:ferrous iron binding"/>
    <property type="evidence" value="ECO:0007669"/>
    <property type="project" value="InterPro"/>
</dbReference>
<reference evidence="7 9" key="2">
    <citation type="journal article" date="2016" name="Genome Announc.">
        <title>Genome Sequence of Nitrosomonas communis Strain Nm2, a Mesophilic Ammonia-Oxidizing Bacterium Isolated from Mediterranean Soil.</title>
        <authorList>
            <person name="Kozlowski J.A."/>
            <person name="Kits K.D."/>
            <person name="Stein L.Y."/>
        </authorList>
    </citation>
    <scope>NUCLEOTIDE SEQUENCE [LARGE SCALE GENOMIC DNA]</scope>
    <source>
        <strain evidence="7 9">Nm2</strain>
    </source>
</reference>
<dbReference type="Pfam" id="PF02900">
    <property type="entry name" value="LigB"/>
    <property type="match status" value="1"/>
</dbReference>
<keyword evidence="9" id="KW-1185">Reference proteome</keyword>